<evidence type="ECO:0000313" key="2">
    <source>
        <dbReference type="EMBL" id="KAK7007541.1"/>
    </source>
</evidence>
<name>A0AAW0AES3_9AGAR</name>
<reference evidence="2 3" key="1">
    <citation type="journal article" date="2024" name="J Genomics">
        <title>Draft genome sequencing and assembly of Favolaschia claudopus CIRM-BRFM 2984 isolated from oak limbs.</title>
        <authorList>
            <person name="Navarro D."/>
            <person name="Drula E."/>
            <person name="Chaduli D."/>
            <person name="Cazenave R."/>
            <person name="Ahrendt S."/>
            <person name="Wang J."/>
            <person name="Lipzen A."/>
            <person name="Daum C."/>
            <person name="Barry K."/>
            <person name="Grigoriev I.V."/>
            <person name="Favel A."/>
            <person name="Rosso M.N."/>
            <person name="Martin F."/>
        </authorList>
    </citation>
    <scope>NUCLEOTIDE SEQUENCE [LARGE SCALE GENOMIC DNA]</scope>
    <source>
        <strain evidence="2 3">CIRM-BRFM 2984</strain>
    </source>
</reference>
<accession>A0AAW0AES3</accession>
<evidence type="ECO:0000256" key="1">
    <source>
        <dbReference type="SAM" id="MobiDB-lite"/>
    </source>
</evidence>
<dbReference type="Proteomes" id="UP001362999">
    <property type="component" value="Unassembled WGS sequence"/>
</dbReference>
<dbReference type="EMBL" id="JAWWNJ010000070">
    <property type="protein sequence ID" value="KAK7007541.1"/>
    <property type="molecule type" value="Genomic_DNA"/>
</dbReference>
<comment type="caution">
    <text evidence="2">The sequence shown here is derived from an EMBL/GenBank/DDBJ whole genome shotgun (WGS) entry which is preliminary data.</text>
</comment>
<feature type="compositionally biased region" description="Acidic residues" evidence="1">
    <location>
        <begin position="120"/>
        <end position="155"/>
    </location>
</feature>
<dbReference type="AlphaFoldDB" id="A0AAW0AES3"/>
<protein>
    <submittedName>
        <fullName evidence="2">Uncharacterized protein</fullName>
    </submittedName>
</protein>
<keyword evidence="3" id="KW-1185">Reference proteome</keyword>
<feature type="region of interest" description="Disordered" evidence="1">
    <location>
        <begin position="114"/>
        <end position="155"/>
    </location>
</feature>
<evidence type="ECO:0000313" key="3">
    <source>
        <dbReference type="Proteomes" id="UP001362999"/>
    </source>
</evidence>
<gene>
    <name evidence="2" type="ORF">R3P38DRAFT_3596372</name>
</gene>
<organism evidence="2 3">
    <name type="scientific">Favolaschia claudopus</name>
    <dbReference type="NCBI Taxonomy" id="2862362"/>
    <lineage>
        <taxon>Eukaryota</taxon>
        <taxon>Fungi</taxon>
        <taxon>Dikarya</taxon>
        <taxon>Basidiomycota</taxon>
        <taxon>Agaricomycotina</taxon>
        <taxon>Agaricomycetes</taxon>
        <taxon>Agaricomycetidae</taxon>
        <taxon>Agaricales</taxon>
        <taxon>Marasmiineae</taxon>
        <taxon>Mycenaceae</taxon>
        <taxon>Favolaschia</taxon>
    </lineage>
</organism>
<sequence length="155" mass="17463">MLCWRLRSHYPHNRCPCRCPRTRVTIVLHVPAVAAPLGTSIPSSSKIDVFLGVRSPTGVRQVPTLHEAHLINIPAVARSTLLLLLEWKTMDRKPFMKKYGKEVLKQYNIPTAEEIAGVSDSDEDDEDDGSEPEIIDLVDTSEDEDEMEVEEELDP</sequence>
<proteinExistence type="predicted"/>